<evidence type="ECO:0000313" key="3">
    <source>
        <dbReference type="Proteomes" id="UP000887566"/>
    </source>
</evidence>
<feature type="region of interest" description="Disordered" evidence="2">
    <location>
        <begin position="1"/>
        <end position="26"/>
    </location>
</feature>
<dbReference type="Proteomes" id="UP000887566">
    <property type="component" value="Unplaced"/>
</dbReference>
<keyword evidence="1" id="KW-0175">Coiled coil</keyword>
<reference evidence="4" key="1">
    <citation type="submission" date="2022-11" db="UniProtKB">
        <authorList>
            <consortium name="WormBaseParasite"/>
        </authorList>
    </citation>
    <scope>IDENTIFICATION</scope>
</reference>
<accession>A0A914XD36</accession>
<dbReference type="WBParaSite" id="PSAMB.scaffold7479size7586.g30113.t1">
    <property type="protein sequence ID" value="PSAMB.scaffold7479size7586.g30113.t1"/>
    <property type="gene ID" value="PSAMB.scaffold7479size7586.g30113"/>
</dbReference>
<feature type="region of interest" description="Disordered" evidence="2">
    <location>
        <begin position="142"/>
        <end position="177"/>
    </location>
</feature>
<name>A0A914XD36_9BILA</name>
<dbReference type="AlphaFoldDB" id="A0A914XD36"/>
<keyword evidence="3" id="KW-1185">Reference proteome</keyword>
<proteinExistence type="predicted"/>
<evidence type="ECO:0000256" key="2">
    <source>
        <dbReference type="SAM" id="MobiDB-lite"/>
    </source>
</evidence>
<feature type="compositionally biased region" description="Basic and acidic residues" evidence="2">
    <location>
        <begin position="1"/>
        <end position="20"/>
    </location>
</feature>
<feature type="compositionally biased region" description="Basic and acidic residues" evidence="2">
    <location>
        <begin position="142"/>
        <end position="151"/>
    </location>
</feature>
<sequence length="177" mass="20610">MERQQSLEDTEHAERKESPTSHKGFVSAASEVLHEVAEKTREFAHEVKEKFTGHVTDHDISKATNHLDELRGQLAQEQHELREIQRQALLAEQTLNLKDYENLKEQEIKAKKTERATEIKIHEANDHLDHLLYEHRLHQLRQKCSEREHHHASSSTHPPTLTPPHSPKIFTMPVPMN</sequence>
<protein>
    <submittedName>
        <fullName evidence="4">Uncharacterized protein</fullName>
    </submittedName>
</protein>
<feature type="coiled-coil region" evidence="1">
    <location>
        <begin position="60"/>
        <end position="110"/>
    </location>
</feature>
<evidence type="ECO:0000313" key="4">
    <source>
        <dbReference type="WBParaSite" id="PSAMB.scaffold7479size7586.g30113.t1"/>
    </source>
</evidence>
<evidence type="ECO:0000256" key="1">
    <source>
        <dbReference type="SAM" id="Coils"/>
    </source>
</evidence>
<organism evidence="3 4">
    <name type="scientific">Plectus sambesii</name>
    <dbReference type="NCBI Taxonomy" id="2011161"/>
    <lineage>
        <taxon>Eukaryota</taxon>
        <taxon>Metazoa</taxon>
        <taxon>Ecdysozoa</taxon>
        <taxon>Nematoda</taxon>
        <taxon>Chromadorea</taxon>
        <taxon>Plectida</taxon>
        <taxon>Plectina</taxon>
        <taxon>Plectoidea</taxon>
        <taxon>Plectidae</taxon>
        <taxon>Plectus</taxon>
    </lineage>
</organism>